<feature type="region of interest" description="Disordered" evidence="1">
    <location>
        <begin position="275"/>
        <end position="318"/>
    </location>
</feature>
<keyword evidence="5" id="KW-1185">Reference proteome</keyword>
<dbReference type="InterPro" id="IPR026219">
    <property type="entry name" value="Jagged/Serrate"/>
</dbReference>
<evidence type="ECO:0000313" key="5">
    <source>
        <dbReference type="Proteomes" id="UP000299102"/>
    </source>
</evidence>
<dbReference type="Pfam" id="PF23575">
    <property type="entry name" value="JAG1"/>
    <property type="match status" value="1"/>
</dbReference>
<accession>A0A4C1V1W9</accession>
<keyword evidence="2" id="KW-1133">Transmembrane helix</keyword>
<dbReference type="GO" id="GO:0007219">
    <property type="term" value="P:Notch signaling pathway"/>
    <property type="evidence" value="ECO:0007669"/>
    <property type="project" value="InterPro"/>
</dbReference>
<dbReference type="GO" id="GO:0005112">
    <property type="term" value="F:Notch binding"/>
    <property type="evidence" value="ECO:0007669"/>
    <property type="project" value="InterPro"/>
</dbReference>
<dbReference type="AlphaFoldDB" id="A0A4C1V1W9"/>
<evidence type="ECO:0000313" key="4">
    <source>
        <dbReference type="EMBL" id="GBP32316.1"/>
    </source>
</evidence>
<reference evidence="4 5" key="1">
    <citation type="journal article" date="2019" name="Commun. Biol.">
        <title>The bagworm genome reveals a unique fibroin gene that provides high tensile strength.</title>
        <authorList>
            <person name="Kono N."/>
            <person name="Nakamura H."/>
            <person name="Ohtoshi R."/>
            <person name="Tomita M."/>
            <person name="Numata K."/>
            <person name="Arakawa K."/>
        </authorList>
    </citation>
    <scope>NUCLEOTIDE SEQUENCE [LARGE SCALE GENOMIC DNA]</scope>
</reference>
<dbReference type="Proteomes" id="UP000299102">
    <property type="component" value="Unassembled WGS sequence"/>
</dbReference>
<evidence type="ECO:0000259" key="3">
    <source>
        <dbReference type="Pfam" id="PF23575"/>
    </source>
</evidence>
<evidence type="ECO:0000256" key="2">
    <source>
        <dbReference type="SAM" id="Phobius"/>
    </source>
</evidence>
<protein>
    <submittedName>
        <fullName evidence="4">Protein serrate</fullName>
    </submittedName>
</protein>
<dbReference type="OrthoDB" id="283575at2759"/>
<gene>
    <name evidence="4" type="primary">Ser</name>
    <name evidence="4" type="ORF">EVAR_25570_1</name>
</gene>
<dbReference type="InterPro" id="IPR056986">
    <property type="entry name" value="JAG1_1/2_dom"/>
</dbReference>
<dbReference type="PRINTS" id="PR02059">
    <property type="entry name" value="JAGGEDFAMILY"/>
</dbReference>
<feature type="domain" description="Protein jagged-1/2 predicted ferredoxin-like" evidence="3">
    <location>
        <begin position="117"/>
        <end position="210"/>
    </location>
</feature>
<dbReference type="STRING" id="151549.A0A4C1V1W9"/>
<keyword evidence="2" id="KW-0812">Transmembrane</keyword>
<name>A0A4C1V1W9_EUMVA</name>
<comment type="caution">
    <text evidence="4">The sequence shown here is derived from an EMBL/GenBank/DDBJ whole genome shotgun (WGS) entry which is preliminary data.</text>
</comment>
<organism evidence="4 5">
    <name type="scientific">Eumeta variegata</name>
    <name type="common">Bagworm moth</name>
    <name type="synonym">Eumeta japonica</name>
    <dbReference type="NCBI Taxonomy" id="151549"/>
    <lineage>
        <taxon>Eukaryota</taxon>
        <taxon>Metazoa</taxon>
        <taxon>Ecdysozoa</taxon>
        <taxon>Arthropoda</taxon>
        <taxon>Hexapoda</taxon>
        <taxon>Insecta</taxon>
        <taxon>Pterygota</taxon>
        <taxon>Neoptera</taxon>
        <taxon>Endopterygota</taxon>
        <taxon>Lepidoptera</taxon>
        <taxon>Glossata</taxon>
        <taxon>Ditrysia</taxon>
        <taxon>Tineoidea</taxon>
        <taxon>Psychidae</taxon>
        <taxon>Oiketicinae</taxon>
        <taxon>Eumeta</taxon>
    </lineage>
</organism>
<feature type="compositionally biased region" description="Basic and acidic residues" evidence="1">
    <location>
        <begin position="275"/>
        <end position="286"/>
    </location>
</feature>
<keyword evidence="2" id="KW-0472">Membrane</keyword>
<evidence type="ECO:0000256" key="1">
    <source>
        <dbReference type="SAM" id="MobiDB-lite"/>
    </source>
</evidence>
<feature type="transmembrane region" description="Helical" evidence="2">
    <location>
        <begin position="243"/>
        <end position="267"/>
    </location>
</feature>
<sequence>MGREEVEGEGPGECAAAANATWWWGCNVCWCGEPGDAPACTRLWCGLPDCQAQPASPQCRADEVCVPAGSALCLRAPCAPLGECRRVAGRRVEPPPLPAPTWCWPTGGAAGARGSAWCARLALELARERLARGAHVERACGALRRALAAALAPGGARAVLVLLCDLSPDDDDLLELALWSPEEEGAESAALVAEGVRALSELVSRRRLAHHPLLAAALRLRAHTTPAPPAHSAPASAPPHPSAGVLAVAALVPLAVCAATVAAVFWLRRRRATAAERSRRCDEEKSNNLQNEENLRRYANPIRDEPKAGAASSGGETLAQTHSLYKAQNADARNNTAPPPGPRLPDKEFTKRALPLPAHADAPHAAHPTISVLAPPERLTVLV</sequence>
<dbReference type="EMBL" id="BGZK01000258">
    <property type="protein sequence ID" value="GBP32316.1"/>
    <property type="molecule type" value="Genomic_DNA"/>
</dbReference>
<proteinExistence type="predicted"/>